<protein>
    <recommendedName>
        <fullName evidence="3">ESX-1 secretion-associated protein</fullName>
    </recommendedName>
</protein>
<gene>
    <name evidence="1" type="ORF">ACFO0C_32395</name>
</gene>
<dbReference type="Proteomes" id="UP001595867">
    <property type="component" value="Unassembled WGS sequence"/>
</dbReference>
<sequence length="93" mass="9561">MTDHLDVDLVMLDAIADRLDQAGAGVDSAGRFAPPQPDAGLATPMIADVLARLCAGAAQFAADMRAVSDRLAEAGRLYAEEDVAAGQSIYGAN</sequence>
<keyword evidence="2" id="KW-1185">Reference proteome</keyword>
<dbReference type="RefSeq" id="WP_378070543.1">
    <property type="nucleotide sequence ID" value="NZ_JBHSBL010000021.1"/>
</dbReference>
<proteinExistence type="predicted"/>
<reference evidence="2" key="1">
    <citation type="journal article" date="2019" name="Int. J. Syst. Evol. Microbiol.">
        <title>The Global Catalogue of Microorganisms (GCM) 10K type strain sequencing project: providing services to taxonomists for standard genome sequencing and annotation.</title>
        <authorList>
            <consortium name="The Broad Institute Genomics Platform"/>
            <consortium name="The Broad Institute Genome Sequencing Center for Infectious Disease"/>
            <person name="Wu L."/>
            <person name="Ma J."/>
        </authorList>
    </citation>
    <scope>NUCLEOTIDE SEQUENCE [LARGE SCALE GENOMIC DNA]</scope>
    <source>
        <strain evidence="2">TBRC 5832</strain>
    </source>
</reference>
<evidence type="ECO:0000313" key="1">
    <source>
        <dbReference type="EMBL" id="MFC4069647.1"/>
    </source>
</evidence>
<organism evidence="1 2">
    <name type="scientific">Actinoplanes subglobosus</name>
    <dbReference type="NCBI Taxonomy" id="1547892"/>
    <lineage>
        <taxon>Bacteria</taxon>
        <taxon>Bacillati</taxon>
        <taxon>Actinomycetota</taxon>
        <taxon>Actinomycetes</taxon>
        <taxon>Micromonosporales</taxon>
        <taxon>Micromonosporaceae</taxon>
        <taxon>Actinoplanes</taxon>
    </lineage>
</organism>
<evidence type="ECO:0000313" key="2">
    <source>
        <dbReference type="Proteomes" id="UP001595867"/>
    </source>
</evidence>
<evidence type="ECO:0008006" key="3">
    <source>
        <dbReference type="Google" id="ProtNLM"/>
    </source>
</evidence>
<name>A0ABV8IZE9_9ACTN</name>
<accession>A0ABV8IZE9</accession>
<dbReference type="EMBL" id="JBHSBL010000021">
    <property type="protein sequence ID" value="MFC4069647.1"/>
    <property type="molecule type" value="Genomic_DNA"/>
</dbReference>
<comment type="caution">
    <text evidence="1">The sequence shown here is derived from an EMBL/GenBank/DDBJ whole genome shotgun (WGS) entry which is preliminary data.</text>
</comment>